<proteinExistence type="predicted"/>
<dbReference type="Gramene" id="KOM26827">
    <property type="protein sequence ID" value="KOM26827"/>
    <property type="gene ID" value="LR48_Vigan323s000100"/>
</dbReference>
<feature type="region of interest" description="Disordered" evidence="1">
    <location>
        <begin position="108"/>
        <end position="127"/>
    </location>
</feature>
<dbReference type="PANTHER" id="PTHR31902">
    <property type="entry name" value="ACTIN PATCHES DISTAL PROTEIN 1"/>
    <property type="match status" value="1"/>
</dbReference>
<gene>
    <name evidence="2" type="ORF">LR48_Vigan323s000100</name>
</gene>
<feature type="compositionally biased region" description="Polar residues" evidence="1">
    <location>
        <begin position="108"/>
        <end position="119"/>
    </location>
</feature>
<protein>
    <submittedName>
        <fullName evidence="2">Uncharacterized protein</fullName>
    </submittedName>
</protein>
<dbReference type="EMBL" id="KQ258344">
    <property type="protein sequence ID" value="KOM26827.1"/>
    <property type="molecule type" value="Genomic_DNA"/>
</dbReference>
<evidence type="ECO:0000313" key="3">
    <source>
        <dbReference type="Proteomes" id="UP000053144"/>
    </source>
</evidence>
<dbReference type="STRING" id="3914.A0A0L9T8D1"/>
<sequence>MVEAEDDPLSKLMTRLPRLKRAPLELYWDLRVFGLPPHVLVYITLLDALEVIGGDRMLNISIIQLWCMYMDTIVVDQGQSSMYEFVEPQTIQPSDDWNERFKSTSPIQIHSNPLKSSPPNHLPQIPSKEHTLSDLKRNGMCWYEMGILTILRRITDTRLMICKGHNGTKTSNGDVMIFPDMVLVKDRKWLPRTPKALKGSFVFVYSNGSHDRKCGVYGSVLVNRFKEEVHDL</sequence>
<dbReference type="AlphaFoldDB" id="A0A0L9T8D1"/>
<dbReference type="InterPro" id="IPR009737">
    <property type="entry name" value="Aim32/Apd1-like"/>
</dbReference>
<reference evidence="3" key="1">
    <citation type="journal article" date="2015" name="Proc. Natl. Acad. Sci. U.S.A.">
        <title>Genome sequencing of adzuki bean (Vigna angularis) provides insight into high starch and low fat accumulation and domestication.</title>
        <authorList>
            <person name="Yang K."/>
            <person name="Tian Z."/>
            <person name="Chen C."/>
            <person name="Luo L."/>
            <person name="Zhao B."/>
            <person name="Wang Z."/>
            <person name="Yu L."/>
            <person name="Li Y."/>
            <person name="Sun Y."/>
            <person name="Li W."/>
            <person name="Chen Y."/>
            <person name="Li Y."/>
            <person name="Zhang Y."/>
            <person name="Ai D."/>
            <person name="Zhao J."/>
            <person name="Shang C."/>
            <person name="Ma Y."/>
            <person name="Wu B."/>
            <person name="Wang M."/>
            <person name="Gao L."/>
            <person name="Sun D."/>
            <person name="Zhang P."/>
            <person name="Guo F."/>
            <person name="Wang W."/>
            <person name="Li Y."/>
            <person name="Wang J."/>
            <person name="Varshney R.K."/>
            <person name="Wang J."/>
            <person name="Ling H.Q."/>
            <person name="Wan P."/>
        </authorList>
    </citation>
    <scope>NUCLEOTIDE SEQUENCE</scope>
    <source>
        <strain evidence="3">cv. Jingnong 6</strain>
    </source>
</reference>
<evidence type="ECO:0000256" key="1">
    <source>
        <dbReference type="SAM" id="MobiDB-lite"/>
    </source>
</evidence>
<organism evidence="2 3">
    <name type="scientific">Phaseolus angularis</name>
    <name type="common">Azuki bean</name>
    <name type="synonym">Vigna angularis</name>
    <dbReference type="NCBI Taxonomy" id="3914"/>
    <lineage>
        <taxon>Eukaryota</taxon>
        <taxon>Viridiplantae</taxon>
        <taxon>Streptophyta</taxon>
        <taxon>Embryophyta</taxon>
        <taxon>Tracheophyta</taxon>
        <taxon>Spermatophyta</taxon>
        <taxon>Magnoliopsida</taxon>
        <taxon>eudicotyledons</taxon>
        <taxon>Gunneridae</taxon>
        <taxon>Pentapetalae</taxon>
        <taxon>rosids</taxon>
        <taxon>fabids</taxon>
        <taxon>Fabales</taxon>
        <taxon>Fabaceae</taxon>
        <taxon>Papilionoideae</taxon>
        <taxon>50 kb inversion clade</taxon>
        <taxon>NPAAA clade</taxon>
        <taxon>indigoferoid/millettioid clade</taxon>
        <taxon>Phaseoleae</taxon>
        <taxon>Vigna</taxon>
    </lineage>
</organism>
<name>A0A0L9T8D1_PHAAN</name>
<dbReference type="Proteomes" id="UP000053144">
    <property type="component" value="Unassembled WGS sequence"/>
</dbReference>
<dbReference type="PANTHER" id="PTHR31902:SF14">
    <property type="entry name" value="ACTIN PATCHES DISTAL PROTEIN 1"/>
    <property type="match status" value="1"/>
</dbReference>
<accession>A0A0L9T8D1</accession>
<evidence type="ECO:0000313" key="2">
    <source>
        <dbReference type="EMBL" id="KOM26827.1"/>
    </source>
</evidence>